<gene>
    <name evidence="1" type="ORF">K491DRAFT_672881</name>
</gene>
<dbReference type="AlphaFoldDB" id="A0A6A6TW34"/>
<keyword evidence="2" id="KW-1185">Reference proteome</keyword>
<evidence type="ECO:0000313" key="2">
    <source>
        <dbReference type="Proteomes" id="UP000799324"/>
    </source>
</evidence>
<protein>
    <submittedName>
        <fullName evidence="1">Uncharacterized protein</fullName>
    </submittedName>
</protein>
<evidence type="ECO:0000313" key="1">
    <source>
        <dbReference type="EMBL" id="KAF2663068.1"/>
    </source>
</evidence>
<dbReference type="Proteomes" id="UP000799324">
    <property type="component" value="Unassembled WGS sequence"/>
</dbReference>
<sequence>MTRPQERGCNKEYGRTLGLEEDGRGREKRGGRRGQAGLMLDGCRVKCQAGSSEAKPSFSIIRVCVHENNHYSLQGTIAPATEPPSLTPIVRQRTPEEPAAVLLHSPCVGVCETDARSYVVCCRRVQLLVQMRPPVARPQSRGRRQNCPRLAVNWQSIIPLPAAPLRPKCARPGTLCAR</sequence>
<organism evidence="1 2">
    <name type="scientific">Lophiostoma macrostomum CBS 122681</name>
    <dbReference type="NCBI Taxonomy" id="1314788"/>
    <lineage>
        <taxon>Eukaryota</taxon>
        <taxon>Fungi</taxon>
        <taxon>Dikarya</taxon>
        <taxon>Ascomycota</taxon>
        <taxon>Pezizomycotina</taxon>
        <taxon>Dothideomycetes</taxon>
        <taxon>Pleosporomycetidae</taxon>
        <taxon>Pleosporales</taxon>
        <taxon>Lophiostomataceae</taxon>
        <taxon>Lophiostoma</taxon>
    </lineage>
</organism>
<name>A0A6A6TW34_9PLEO</name>
<proteinExistence type="predicted"/>
<accession>A0A6A6TW34</accession>
<reference evidence="1" key="1">
    <citation type="journal article" date="2020" name="Stud. Mycol.">
        <title>101 Dothideomycetes genomes: a test case for predicting lifestyles and emergence of pathogens.</title>
        <authorList>
            <person name="Haridas S."/>
            <person name="Albert R."/>
            <person name="Binder M."/>
            <person name="Bloem J."/>
            <person name="Labutti K."/>
            <person name="Salamov A."/>
            <person name="Andreopoulos B."/>
            <person name="Baker S."/>
            <person name="Barry K."/>
            <person name="Bills G."/>
            <person name="Bluhm B."/>
            <person name="Cannon C."/>
            <person name="Castanera R."/>
            <person name="Culley D."/>
            <person name="Daum C."/>
            <person name="Ezra D."/>
            <person name="Gonzalez J."/>
            <person name="Henrissat B."/>
            <person name="Kuo A."/>
            <person name="Liang C."/>
            <person name="Lipzen A."/>
            <person name="Lutzoni F."/>
            <person name="Magnuson J."/>
            <person name="Mondo S."/>
            <person name="Nolan M."/>
            <person name="Ohm R."/>
            <person name="Pangilinan J."/>
            <person name="Park H.-J."/>
            <person name="Ramirez L."/>
            <person name="Alfaro M."/>
            <person name="Sun H."/>
            <person name="Tritt A."/>
            <person name="Yoshinaga Y."/>
            <person name="Zwiers L.-H."/>
            <person name="Turgeon B."/>
            <person name="Goodwin S."/>
            <person name="Spatafora J."/>
            <person name="Crous P."/>
            <person name="Grigoriev I."/>
        </authorList>
    </citation>
    <scope>NUCLEOTIDE SEQUENCE</scope>
    <source>
        <strain evidence="1">CBS 122681</strain>
    </source>
</reference>
<dbReference type="EMBL" id="MU004288">
    <property type="protein sequence ID" value="KAF2663068.1"/>
    <property type="molecule type" value="Genomic_DNA"/>
</dbReference>